<comment type="caution">
    <text evidence="4">The sequence shown here is derived from an EMBL/GenBank/DDBJ whole genome shotgun (WGS) entry which is preliminary data.</text>
</comment>
<evidence type="ECO:0000256" key="2">
    <source>
        <dbReference type="SAM" id="MobiDB-lite"/>
    </source>
</evidence>
<keyword evidence="5" id="KW-1185">Reference proteome</keyword>
<dbReference type="InterPro" id="IPR017853">
    <property type="entry name" value="GH"/>
</dbReference>
<organism evidence="4 5">
    <name type="scientific">Homoserinibacter gongjuensis</name>
    <dbReference type="NCBI Taxonomy" id="1162968"/>
    <lineage>
        <taxon>Bacteria</taxon>
        <taxon>Bacillati</taxon>
        <taxon>Actinomycetota</taxon>
        <taxon>Actinomycetes</taxon>
        <taxon>Micrococcales</taxon>
        <taxon>Microbacteriaceae</taxon>
        <taxon>Homoserinibacter</taxon>
    </lineage>
</organism>
<keyword evidence="1" id="KW-0378">Hydrolase</keyword>
<protein>
    <submittedName>
        <fullName evidence="4">Uncharacterized protein</fullName>
    </submittedName>
</protein>
<feature type="chain" id="PRO_5046614351" evidence="3">
    <location>
        <begin position="17"/>
        <end position="482"/>
    </location>
</feature>
<evidence type="ECO:0000313" key="4">
    <source>
        <dbReference type="EMBL" id="GMA91958.1"/>
    </source>
</evidence>
<evidence type="ECO:0000256" key="1">
    <source>
        <dbReference type="ARBA" id="ARBA00022801"/>
    </source>
</evidence>
<name>A0ABQ6JUV2_9MICO</name>
<proteinExistence type="predicted"/>
<evidence type="ECO:0000256" key="3">
    <source>
        <dbReference type="SAM" id="SignalP"/>
    </source>
</evidence>
<keyword evidence="3" id="KW-0732">Signal</keyword>
<dbReference type="SUPFAM" id="SSF51445">
    <property type="entry name" value="(Trans)glycosidases"/>
    <property type="match status" value="1"/>
</dbReference>
<sequence length="482" mass="51344">MTAVALVALSAGVAVAVSDALGIRAEPAEQMRPAPAQAPQRTSFTAPPAFTSIQAPDTVRMQLALDELDTALAGAENTEGEASLEVVITGTAVDDTYTLTGTPDALRIEAAGEPGAVRGVYDLAAAVRADDDIRTHLGETVTSTLPLRMVDLGAVGVEADPAQWVAGDDYSHVSRAFENAYLEEAPYIDDAALADDYEQWDDYLRHVIGLGYNAVAWPGFVEYVDFATADGEVYPEGDPHIARAAALRAAFTPFWERASELGVKIYLRTDMLALTPQLADYFDGRFGSADTENPELWQVYTDALDELYAEVPAISGILIRIGEGGSIYAEPGWDYYSALAVRSVEAVRTMLTAFTDQAESSGREVVFRTWSVGIGDVGDMHTDADSYRAVLDGLDSPALIVSTKYTLGDFYSWLPLNATLEAGSNGASSSSSRGASSRASVRSPTTSAPSSSGHCRRCSRRTRTSRASGRGRKTAARGVPVP</sequence>
<feature type="signal peptide" evidence="3">
    <location>
        <begin position="1"/>
        <end position="16"/>
    </location>
</feature>
<gene>
    <name evidence="4" type="ORF">GCM10025869_24870</name>
</gene>
<dbReference type="Proteomes" id="UP001157069">
    <property type="component" value="Unassembled WGS sequence"/>
</dbReference>
<feature type="region of interest" description="Disordered" evidence="2">
    <location>
        <begin position="424"/>
        <end position="482"/>
    </location>
</feature>
<feature type="compositionally biased region" description="Basic residues" evidence="2">
    <location>
        <begin position="454"/>
        <end position="475"/>
    </location>
</feature>
<evidence type="ECO:0000313" key="5">
    <source>
        <dbReference type="Proteomes" id="UP001157069"/>
    </source>
</evidence>
<dbReference type="SUPFAM" id="SSF55545">
    <property type="entry name" value="beta-N-acetylhexosaminidase-like domain"/>
    <property type="match status" value="1"/>
</dbReference>
<reference evidence="5" key="1">
    <citation type="journal article" date="2019" name="Int. J. Syst. Evol. Microbiol.">
        <title>The Global Catalogue of Microorganisms (GCM) 10K type strain sequencing project: providing services to taxonomists for standard genome sequencing and annotation.</title>
        <authorList>
            <consortium name="The Broad Institute Genomics Platform"/>
            <consortium name="The Broad Institute Genome Sequencing Center for Infectious Disease"/>
            <person name="Wu L."/>
            <person name="Ma J."/>
        </authorList>
    </citation>
    <scope>NUCLEOTIDE SEQUENCE [LARGE SCALE GENOMIC DNA]</scope>
    <source>
        <strain evidence="5">NBRC 108755</strain>
    </source>
</reference>
<feature type="compositionally biased region" description="Low complexity" evidence="2">
    <location>
        <begin position="424"/>
        <end position="443"/>
    </location>
</feature>
<dbReference type="EMBL" id="BSVA01000001">
    <property type="protein sequence ID" value="GMA91958.1"/>
    <property type="molecule type" value="Genomic_DNA"/>
</dbReference>
<dbReference type="InterPro" id="IPR029018">
    <property type="entry name" value="Hex-like_dom2"/>
</dbReference>
<accession>A0ABQ6JUV2</accession>